<dbReference type="Pfam" id="PF25183">
    <property type="entry name" value="OMP_b-brl_4"/>
    <property type="match status" value="1"/>
</dbReference>
<dbReference type="Gene3D" id="2.40.170.20">
    <property type="entry name" value="TonB-dependent receptor, beta-barrel domain"/>
    <property type="match status" value="1"/>
</dbReference>
<sequence>MRRAIGFFALLAVFCCSGCRSLLGQVNTASLSGLVADSSGSAMAGIHVKSLNRSTGYSREVVTDRSGYYTLSNMPIGSYTVAVEGDGFVETDESVELNVGSKARRDFTLRIKTLQQVIHVREHDSAGLSADDASLSTVVDQNTIANTPLYLRNWDDLLRTVAGVQISRYTEQAGSSAPGRTGDFNVNGVHSLQNNFILDGIDNNTFSENVQELSTEAAHPSVDVIQQFNIITNPYSSEYGRSPGAVVSINTKGGTDDVHGVVYEYIRNSFFDANDFFSNRYGLPRPENNHNQFGASIGGPVRHDRLFYFFNYEGTRIREGVSRTSTVPLPNERVGDFSPATAAAVGVTYPAIVDPATGQPFPDNQIPRSDLDPAIQTILSLFPLPNVPHPQGQNDLNNYARNALTTDDDDSYDARVDWIPSPNNVIFGRYNYSNRNRIVPGYLGGLADGATNSAWGHLFLRSNSFVVGWTHVFGSSVVNDLRLGFIRDHAVSEQLPFSLPQTADQYISGIPDVPANGGGLPLIKFSSAYAFIGSPIYLPKQQTPQQFQYNDTLVISRGKHNLKFGVAASAPMRNIFQDEAAVRGSLDFESTFTHFAYADGLLGLVNQVQLTNSDVVDQRLWIAAGFVQDDWRVLPQLTLNLGLRYEFSAPPVEGRNRIANFDPAGNGSLIFAQPGSRASRALIDPSTMNFGPRIGFAYSPGAHTVLRGGYGIYYTSVERIGSEDELALNPPFLVNRQVTATAGTPALVAKDGFPENFLDPSAIDYSNLQGFHIRAVSQHAPSPTVQQWSIGLQDEFADHWTAQLDYVGTKSTHLDLIYNYNQPFIAGNKSTGIVPYPDFGYVEYTAPVGYGNYNGLQASLSRRTQSGLTLRAAFTYSRSLDDTPEELEESSGGAPNGRDLSTWYGPSDFNVPLRASANFIYELPFGHGKTMLQHGPLSWLLGGFRTSGVYTFYNGIPYQVNAGSALSDSIDPDGMATDVPNLIGKPHTVGSVDCWFYASQNQACRSDAHNLADSYSLPNPGSIGDLGRNTMRGPHTNVFDAALLREIPLDRANMEFRWEVFNVANTPLFGPPNSDFSSGVAGQITSLSGDQRTMQFALRLSF</sequence>
<evidence type="ECO:0000259" key="8">
    <source>
        <dbReference type="Pfam" id="PF07715"/>
    </source>
</evidence>
<evidence type="ECO:0000256" key="2">
    <source>
        <dbReference type="ARBA" id="ARBA00022448"/>
    </source>
</evidence>
<dbReference type="AlphaFoldDB" id="A0A841JSU9"/>
<accession>A0A841JSU9</accession>
<dbReference type="Pfam" id="PF07715">
    <property type="entry name" value="Plug"/>
    <property type="match status" value="1"/>
</dbReference>
<keyword evidence="4" id="KW-0812">Transmembrane</keyword>
<dbReference type="PANTHER" id="PTHR30069">
    <property type="entry name" value="TONB-DEPENDENT OUTER MEMBRANE RECEPTOR"/>
    <property type="match status" value="1"/>
</dbReference>
<evidence type="ECO:0000256" key="7">
    <source>
        <dbReference type="SAM" id="SignalP"/>
    </source>
</evidence>
<name>A0A841JSU9_9BACT</name>
<dbReference type="SUPFAM" id="SSF49452">
    <property type="entry name" value="Starch-binding domain-like"/>
    <property type="match status" value="1"/>
</dbReference>
<evidence type="ECO:0000256" key="5">
    <source>
        <dbReference type="ARBA" id="ARBA00023136"/>
    </source>
</evidence>
<reference evidence="10 11" key="1">
    <citation type="submission" date="2020-08" db="EMBL/GenBank/DDBJ databases">
        <title>Genomic Encyclopedia of Type Strains, Phase IV (KMG-IV): sequencing the most valuable type-strain genomes for metagenomic binning, comparative biology and taxonomic classification.</title>
        <authorList>
            <person name="Goeker M."/>
        </authorList>
    </citation>
    <scope>NUCLEOTIDE SEQUENCE [LARGE SCALE GENOMIC DNA]</scope>
    <source>
        <strain evidence="10 11">DSM 103733</strain>
    </source>
</reference>
<evidence type="ECO:0000313" key="11">
    <source>
        <dbReference type="Proteomes" id="UP000538666"/>
    </source>
</evidence>
<dbReference type="SUPFAM" id="SSF56935">
    <property type="entry name" value="Porins"/>
    <property type="match status" value="1"/>
</dbReference>
<dbReference type="InterPro" id="IPR013784">
    <property type="entry name" value="Carb-bd-like_fold"/>
</dbReference>
<organism evidence="10 11">
    <name type="scientific">Silvibacterium bohemicum</name>
    <dbReference type="NCBI Taxonomy" id="1577686"/>
    <lineage>
        <taxon>Bacteria</taxon>
        <taxon>Pseudomonadati</taxon>
        <taxon>Acidobacteriota</taxon>
        <taxon>Terriglobia</taxon>
        <taxon>Terriglobales</taxon>
        <taxon>Acidobacteriaceae</taxon>
        <taxon>Silvibacterium</taxon>
    </lineage>
</organism>
<evidence type="ECO:0000259" key="9">
    <source>
        <dbReference type="Pfam" id="PF25183"/>
    </source>
</evidence>
<evidence type="ECO:0000256" key="4">
    <source>
        <dbReference type="ARBA" id="ARBA00022692"/>
    </source>
</evidence>
<evidence type="ECO:0000256" key="6">
    <source>
        <dbReference type="ARBA" id="ARBA00023237"/>
    </source>
</evidence>
<keyword evidence="6" id="KW-0998">Cell outer membrane</keyword>
<evidence type="ECO:0008006" key="12">
    <source>
        <dbReference type="Google" id="ProtNLM"/>
    </source>
</evidence>
<dbReference type="InterPro" id="IPR037066">
    <property type="entry name" value="Plug_dom_sf"/>
</dbReference>
<feature type="domain" description="TonB-dependent receptor plug" evidence="8">
    <location>
        <begin position="136"/>
        <end position="245"/>
    </location>
</feature>
<dbReference type="InterPro" id="IPR012910">
    <property type="entry name" value="Plug_dom"/>
</dbReference>
<feature type="signal peptide" evidence="7">
    <location>
        <begin position="1"/>
        <end position="24"/>
    </location>
</feature>
<keyword evidence="2" id="KW-0813">Transport</keyword>
<dbReference type="InterPro" id="IPR039426">
    <property type="entry name" value="TonB-dep_rcpt-like"/>
</dbReference>
<comment type="subcellular location">
    <subcellularLocation>
        <location evidence="1">Cell outer membrane</location>
        <topology evidence="1">Multi-pass membrane protein</topology>
    </subcellularLocation>
</comment>
<dbReference type="EMBL" id="JACHEK010000001">
    <property type="protein sequence ID" value="MBB6142839.1"/>
    <property type="molecule type" value="Genomic_DNA"/>
</dbReference>
<dbReference type="Gene3D" id="2.170.130.10">
    <property type="entry name" value="TonB-dependent receptor, plug domain"/>
    <property type="match status" value="1"/>
</dbReference>
<evidence type="ECO:0000256" key="3">
    <source>
        <dbReference type="ARBA" id="ARBA00022452"/>
    </source>
</evidence>
<evidence type="ECO:0000313" key="10">
    <source>
        <dbReference type="EMBL" id="MBB6142839.1"/>
    </source>
</evidence>
<protein>
    <recommendedName>
        <fullName evidence="12">TonB-dependent receptor</fullName>
    </recommendedName>
</protein>
<feature type="chain" id="PRO_5032821672" description="TonB-dependent receptor" evidence="7">
    <location>
        <begin position="25"/>
        <end position="1102"/>
    </location>
</feature>
<dbReference type="InterPro" id="IPR036942">
    <property type="entry name" value="Beta-barrel_TonB_sf"/>
</dbReference>
<dbReference type="Gene3D" id="2.60.40.1120">
    <property type="entry name" value="Carboxypeptidase-like, regulatory domain"/>
    <property type="match status" value="1"/>
</dbReference>
<gene>
    <name evidence="10" type="ORF">HNQ77_000777</name>
</gene>
<dbReference type="OrthoDB" id="97893at2"/>
<keyword evidence="11" id="KW-1185">Reference proteome</keyword>
<keyword evidence="5" id="KW-0472">Membrane</keyword>
<dbReference type="RefSeq" id="WP_050058017.1">
    <property type="nucleotide sequence ID" value="NZ_JACHEK010000001.1"/>
</dbReference>
<keyword evidence="3" id="KW-1134">Transmembrane beta strand</keyword>
<dbReference type="GO" id="GO:0009279">
    <property type="term" value="C:cell outer membrane"/>
    <property type="evidence" value="ECO:0007669"/>
    <property type="project" value="UniProtKB-SubCell"/>
</dbReference>
<dbReference type="Pfam" id="PF13620">
    <property type="entry name" value="CarboxypepD_reg"/>
    <property type="match status" value="1"/>
</dbReference>
<dbReference type="GO" id="GO:0044718">
    <property type="term" value="P:siderophore transmembrane transport"/>
    <property type="evidence" value="ECO:0007669"/>
    <property type="project" value="TreeGrafter"/>
</dbReference>
<evidence type="ECO:0000256" key="1">
    <source>
        <dbReference type="ARBA" id="ARBA00004571"/>
    </source>
</evidence>
<proteinExistence type="predicted"/>
<feature type="domain" description="TonB-dependent transporter Oar-like beta-barrel" evidence="9">
    <location>
        <begin position="251"/>
        <end position="1095"/>
    </location>
</feature>
<comment type="caution">
    <text evidence="10">The sequence shown here is derived from an EMBL/GenBank/DDBJ whole genome shotgun (WGS) entry which is preliminary data.</text>
</comment>
<dbReference type="InterPro" id="IPR057601">
    <property type="entry name" value="Oar-like_b-barrel"/>
</dbReference>
<keyword evidence="7" id="KW-0732">Signal</keyword>
<dbReference type="Proteomes" id="UP000538666">
    <property type="component" value="Unassembled WGS sequence"/>
</dbReference>
<dbReference type="GO" id="GO:0015344">
    <property type="term" value="F:siderophore uptake transmembrane transporter activity"/>
    <property type="evidence" value="ECO:0007669"/>
    <property type="project" value="TreeGrafter"/>
</dbReference>
<dbReference type="PANTHER" id="PTHR30069:SF46">
    <property type="entry name" value="OAR PROTEIN"/>
    <property type="match status" value="1"/>
</dbReference>
<dbReference type="GO" id="GO:0030246">
    <property type="term" value="F:carbohydrate binding"/>
    <property type="evidence" value="ECO:0007669"/>
    <property type="project" value="InterPro"/>
</dbReference>